<dbReference type="InterPro" id="IPR054246">
    <property type="entry name" value="DUF6973"/>
</dbReference>
<proteinExistence type="predicted"/>
<dbReference type="Proteomes" id="UP000274556">
    <property type="component" value="Unassembled WGS sequence"/>
</dbReference>
<name>A0A495V9J9_9GAMM</name>
<feature type="domain" description="DUF6973" evidence="1">
    <location>
        <begin position="248"/>
        <end position="335"/>
    </location>
</feature>
<evidence type="ECO:0000313" key="2">
    <source>
        <dbReference type="EMBL" id="RKT46056.1"/>
    </source>
</evidence>
<accession>A0A495V9J9</accession>
<gene>
    <name evidence="2" type="ORF">BDD21_3551</name>
</gene>
<evidence type="ECO:0000313" key="3">
    <source>
        <dbReference type="Proteomes" id="UP000274556"/>
    </source>
</evidence>
<dbReference type="AlphaFoldDB" id="A0A495V9J9"/>
<sequence length="369" mass="41612">MRPPTQPHDPDILIMRRQSSKFRSHRLLILLLLVGSLWALVWTLTSVLVPSLAREALPSLQARLEPIGIGLGDVAFSGLRISPWLNGFVLSDLEARLDLNPRDRIQLRSQLDIATLEVRLTHPLSLRGAIHATGLEVRLDPSDRPSQLPFDRFSNARLAIGDLPLGDPRQTANAIREKLHALFFENHAVGEVEFSGAVVLDIDGVARVANLDTERVGETFKLRFREDDIRAIAQAKAMDLVPEQIEIVSLYPLRAPVILMLTDQARALAARYAPDDVWLQDAMRHVIWSFLLTRTFGPDFAITVTDAQELRPGNTPDERAMDYHNNAIGRRFVSEDIPLAALPRRIRKDPDVIRHPDEVEHFGEERLLR</sequence>
<organism evidence="2 3">
    <name type="scientific">Thiocapsa rosea</name>
    <dbReference type="NCBI Taxonomy" id="69360"/>
    <lineage>
        <taxon>Bacteria</taxon>
        <taxon>Pseudomonadati</taxon>
        <taxon>Pseudomonadota</taxon>
        <taxon>Gammaproteobacteria</taxon>
        <taxon>Chromatiales</taxon>
        <taxon>Chromatiaceae</taxon>
        <taxon>Thiocapsa</taxon>
    </lineage>
</organism>
<dbReference type="Pfam" id="PF22322">
    <property type="entry name" value="DUF6973"/>
    <property type="match status" value="1"/>
</dbReference>
<keyword evidence="3" id="KW-1185">Reference proteome</keyword>
<comment type="caution">
    <text evidence="2">The sequence shown here is derived from an EMBL/GenBank/DDBJ whole genome shotgun (WGS) entry which is preliminary data.</text>
</comment>
<evidence type="ECO:0000259" key="1">
    <source>
        <dbReference type="Pfam" id="PF22322"/>
    </source>
</evidence>
<reference evidence="2 3" key="1">
    <citation type="submission" date="2018-10" db="EMBL/GenBank/DDBJ databases">
        <title>Genomic Encyclopedia of Archaeal and Bacterial Type Strains, Phase II (KMG-II): from individual species to whole genera.</title>
        <authorList>
            <person name="Goeker M."/>
        </authorList>
    </citation>
    <scope>NUCLEOTIDE SEQUENCE [LARGE SCALE GENOMIC DNA]</scope>
    <source>
        <strain evidence="2 3">DSM 235</strain>
    </source>
</reference>
<dbReference type="EMBL" id="RBXL01000001">
    <property type="protein sequence ID" value="RKT46056.1"/>
    <property type="molecule type" value="Genomic_DNA"/>
</dbReference>
<protein>
    <recommendedName>
        <fullName evidence="1">DUF6973 domain-containing protein</fullName>
    </recommendedName>
</protein>